<dbReference type="GO" id="GO:0032259">
    <property type="term" value="P:methylation"/>
    <property type="evidence" value="ECO:0007669"/>
    <property type="project" value="UniProtKB-KW"/>
</dbReference>
<sequence>MRRQSLTVVAWGCAQGDGADFLASHIDPRQLVGVDFSGVAIEQASRRYPAIRFLAENWVGEKSHHAETFDVVFSSNTLEHFHNPWEVLEELGEHAKKAVVLALPYREMDRIDEHFYSFLPANVPVELSNGFGLVWSRVIDCRGIENTLWNGEQIFLVYAEKSWLSSLKLTLGDCEIGHDNQAARIGHEVAERQEQISHLQQDLAARDAHIAELDGALGDRDARITRLDQDIVLAQSQISSLQQERQLYIDQVNGLINSRSWRITRPLRVVKRLFNALFDASERYHLLKAVYWRLPQSLRSSLNKYRYKYVAQNIHVRDAAVSSRSQLPTPDWVLAANAVQKIVIIPCGFEFDELVNQRPINAAKYFSKQGYVVIFIAWQWSRGELLKKPCGQVWPGIYQVPLYEFIDSEKSLSARQLDALYLLTMPARILVDLVPSFRARGYSIAYDVMDEWEEFHKSV</sequence>
<dbReference type="Proteomes" id="UP000265619">
    <property type="component" value="Unassembled WGS sequence"/>
</dbReference>
<dbReference type="AlphaFoldDB" id="A0A9X8CXW9"/>
<dbReference type="GO" id="GO:0008168">
    <property type="term" value="F:methyltransferase activity"/>
    <property type="evidence" value="ECO:0007669"/>
    <property type="project" value="UniProtKB-KW"/>
</dbReference>
<dbReference type="SUPFAM" id="SSF53335">
    <property type="entry name" value="S-adenosyl-L-methionine-dependent methyltransferases"/>
    <property type="match status" value="1"/>
</dbReference>
<keyword evidence="2" id="KW-0808">Transferase</keyword>
<proteinExistence type="predicted"/>
<evidence type="ECO:0000313" key="2">
    <source>
        <dbReference type="EMBL" id="RIX70710.1"/>
    </source>
</evidence>
<feature type="domain" description="Methyltransferase type 12" evidence="1">
    <location>
        <begin position="12"/>
        <end position="97"/>
    </location>
</feature>
<comment type="caution">
    <text evidence="2">The sequence shown here is derived from an EMBL/GenBank/DDBJ whole genome shotgun (WGS) entry which is preliminary data.</text>
</comment>
<keyword evidence="3" id="KW-1185">Reference proteome</keyword>
<dbReference type="InterPro" id="IPR013217">
    <property type="entry name" value="Methyltransf_12"/>
</dbReference>
<protein>
    <submittedName>
        <fullName evidence="2">Methyltransferase</fullName>
    </submittedName>
</protein>
<evidence type="ECO:0000259" key="1">
    <source>
        <dbReference type="Pfam" id="PF08242"/>
    </source>
</evidence>
<accession>A0A9X8CXW9</accession>
<dbReference type="Gene3D" id="3.40.50.150">
    <property type="entry name" value="Vaccinia Virus protein VP39"/>
    <property type="match status" value="1"/>
</dbReference>
<gene>
    <name evidence="2" type="ORF">D3H34_32635</name>
</gene>
<dbReference type="Pfam" id="PF08242">
    <property type="entry name" value="Methyltransf_12"/>
    <property type="match status" value="1"/>
</dbReference>
<dbReference type="CDD" id="cd02440">
    <property type="entry name" value="AdoMet_MTases"/>
    <property type="match status" value="1"/>
</dbReference>
<dbReference type="OrthoDB" id="9816564at2"/>
<dbReference type="EMBL" id="QXMN01000216">
    <property type="protein sequence ID" value="RIX70710.1"/>
    <property type="molecule type" value="Genomic_DNA"/>
</dbReference>
<organism evidence="2 3">
    <name type="scientific">Acidovorax cavernicola</name>
    <dbReference type="NCBI Taxonomy" id="1675792"/>
    <lineage>
        <taxon>Bacteria</taxon>
        <taxon>Pseudomonadati</taxon>
        <taxon>Pseudomonadota</taxon>
        <taxon>Betaproteobacteria</taxon>
        <taxon>Burkholderiales</taxon>
        <taxon>Comamonadaceae</taxon>
        <taxon>Acidovorax</taxon>
    </lineage>
</organism>
<evidence type="ECO:0000313" key="3">
    <source>
        <dbReference type="Proteomes" id="UP000265619"/>
    </source>
</evidence>
<keyword evidence="2" id="KW-0489">Methyltransferase</keyword>
<feature type="non-terminal residue" evidence="2">
    <location>
        <position position="459"/>
    </location>
</feature>
<reference evidence="2 3" key="1">
    <citation type="submission" date="2018-09" db="EMBL/GenBank/DDBJ databases">
        <title>Acidovorax cavernicola nov. sp. isolated from Gruta de las Maravillas (Aracena, Spain).</title>
        <authorList>
            <person name="Jurado V."/>
            <person name="Gutierrez-Patricio S."/>
            <person name="Gonzalez-Pimentel J.L."/>
            <person name="Miller A.Z."/>
            <person name="Laiz L."/>
            <person name="Saiz-Jimenez C."/>
        </authorList>
    </citation>
    <scope>NUCLEOTIDE SEQUENCE [LARGE SCALE GENOMIC DNA]</scope>
    <source>
        <strain evidence="2 3">1011MAR4D40.2</strain>
    </source>
</reference>
<name>A0A9X8CXW9_9BURK</name>
<dbReference type="InterPro" id="IPR029063">
    <property type="entry name" value="SAM-dependent_MTases_sf"/>
</dbReference>